<dbReference type="Gene3D" id="2.40.240.10">
    <property type="entry name" value="Ribosomal Protein L25, Chain P"/>
    <property type="match status" value="1"/>
</dbReference>
<dbReference type="Pfam" id="PF01386">
    <property type="entry name" value="Ribosomal_L25p"/>
    <property type="match status" value="1"/>
</dbReference>
<keyword evidence="4 5" id="KW-0687">Ribonucleoprotein</keyword>
<sequence length="224" mass="24194">MADAHTIPAKPRDRAGKGAARAVRREGLVPCVVYGENKDPLSISIDPRVIMKGLIEGHFFNTIYAIDVEGGKNERALPRDVQFHPVTDAPLHVDFLRIGRNTRISVAIPVVFANEENCPALAEGGQLAINRHEVEVNCSANDIPEEFVADLTGLQIGDTIRISSITLPDGVEPTITDRDFVIANLQAATIAEPVEDEEGEEGEEGEGAEEASEEEGSADEESEE</sequence>
<evidence type="ECO:0000259" key="8">
    <source>
        <dbReference type="Pfam" id="PF14693"/>
    </source>
</evidence>
<dbReference type="NCBIfam" id="TIGR00731">
    <property type="entry name" value="bL25_bact_ctc"/>
    <property type="match status" value="1"/>
</dbReference>
<dbReference type="InterPro" id="IPR037121">
    <property type="entry name" value="Ribosomal_bL25_C"/>
</dbReference>
<dbReference type="InterPro" id="IPR001021">
    <property type="entry name" value="Ribosomal_bL25_long"/>
</dbReference>
<evidence type="ECO:0000256" key="4">
    <source>
        <dbReference type="ARBA" id="ARBA00023274"/>
    </source>
</evidence>
<dbReference type="NCBIfam" id="NF004128">
    <property type="entry name" value="PRK05618.1-2"/>
    <property type="match status" value="1"/>
</dbReference>
<dbReference type="InterPro" id="IPR020056">
    <property type="entry name" value="Rbsml_bL25/Gln-tRNA_synth_N"/>
</dbReference>
<dbReference type="InterPro" id="IPR011035">
    <property type="entry name" value="Ribosomal_bL25/Gln-tRNA_synth"/>
</dbReference>
<dbReference type="PANTHER" id="PTHR33284:SF1">
    <property type="entry name" value="RIBOSOMAL PROTEIN L25_GLN-TRNA SYNTHETASE, ANTI-CODON-BINDING DOMAIN-CONTAINING PROTEIN"/>
    <property type="match status" value="1"/>
</dbReference>
<evidence type="ECO:0000313" key="9">
    <source>
        <dbReference type="EMBL" id="RVU37949.1"/>
    </source>
</evidence>
<dbReference type="Gene3D" id="2.170.120.20">
    <property type="entry name" value="Ribosomal protein L25, beta domain"/>
    <property type="match status" value="1"/>
</dbReference>
<keyword evidence="1 5" id="KW-0699">rRNA-binding</keyword>
<keyword evidence="3 5" id="KW-0689">Ribosomal protein</keyword>
<dbReference type="HAMAP" id="MF_01334">
    <property type="entry name" value="Ribosomal_bL25_CTC"/>
    <property type="match status" value="1"/>
</dbReference>
<dbReference type="OrthoDB" id="9806411at2"/>
<evidence type="ECO:0000313" key="10">
    <source>
        <dbReference type="Proteomes" id="UP000287447"/>
    </source>
</evidence>
<evidence type="ECO:0000259" key="7">
    <source>
        <dbReference type="Pfam" id="PF01386"/>
    </source>
</evidence>
<evidence type="ECO:0000256" key="3">
    <source>
        <dbReference type="ARBA" id="ARBA00022980"/>
    </source>
</evidence>
<comment type="subunit">
    <text evidence="5">Part of the 50S ribosomal subunit; part of the 5S rRNA/L5/L18/L25 subcomplex. Contacts the 5S rRNA. Binds to the 5S rRNA independently of L5 and L18.</text>
</comment>
<accession>A0A437QTY1</accession>
<dbReference type="InterPro" id="IPR020930">
    <property type="entry name" value="Ribosomal_uL5_bac-type"/>
</dbReference>
<proteinExistence type="inferred from homology"/>
<comment type="function">
    <text evidence="5">This is one of the proteins that binds to the 5S RNA in the ribosome where it forms part of the central protuberance.</text>
</comment>
<evidence type="ECO:0000256" key="5">
    <source>
        <dbReference type="HAMAP-Rule" id="MF_01334"/>
    </source>
</evidence>
<name>A0A437QTY1_9PROT</name>
<keyword evidence="10" id="KW-1185">Reference proteome</keyword>
<dbReference type="Proteomes" id="UP000287447">
    <property type="component" value="Unassembled WGS sequence"/>
</dbReference>
<reference evidence="10" key="1">
    <citation type="submission" date="2019-01" db="EMBL/GenBank/DDBJ databases">
        <title>Gri0909 isolated from a small marine red alga.</title>
        <authorList>
            <person name="Kim J."/>
            <person name="Jeong S.E."/>
            <person name="Jeon C.O."/>
        </authorList>
    </citation>
    <scope>NUCLEOTIDE SEQUENCE [LARGE SCALE GENOMIC DNA]</scope>
    <source>
        <strain evidence="10">Gri0909</strain>
    </source>
</reference>
<dbReference type="EMBL" id="SADE01000001">
    <property type="protein sequence ID" value="RVU37949.1"/>
    <property type="molecule type" value="Genomic_DNA"/>
</dbReference>
<dbReference type="RefSeq" id="WP_127763322.1">
    <property type="nucleotide sequence ID" value="NZ_SADE01000001.1"/>
</dbReference>
<dbReference type="GO" id="GO:0006412">
    <property type="term" value="P:translation"/>
    <property type="evidence" value="ECO:0007669"/>
    <property type="project" value="UniProtKB-UniRule"/>
</dbReference>
<dbReference type="PANTHER" id="PTHR33284">
    <property type="entry name" value="RIBOSOMAL PROTEIN L25/GLN-TRNA SYNTHETASE, ANTI-CODON-BINDING DOMAIN-CONTAINING PROTEIN"/>
    <property type="match status" value="1"/>
</dbReference>
<comment type="similarity">
    <text evidence="5">Belongs to the bacterial ribosomal protein bL25 family. CTC subfamily.</text>
</comment>
<dbReference type="InterPro" id="IPR020057">
    <property type="entry name" value="Ribosomal_bL25_b-dom"/>
</dbReference>
<keyword evidence="2 5" id="KW-0694">RNA-binding</keyword>
<dbReference type="CDD" id="cd00495">
    <property type="entry name" value="Ribosomal_L25_TL5_CTC"/>
    <property type="match status" value="1"/>
</dbReference>
<dbReference type="GO" id="GO:0022625">
    <property type="term" value="C:cytosolic large ribosomal subunit"/>
    <property type="evidence" value="ECO:0007669"/>
    <property type="project" value="TreeGrafter"/>
</dbReference>
<dbReference type="SUPFAM" id="SSF50715">
    <property type="entry name" value="Ribosomal protein L25-like"/>
    <property type="match status" value="1"/>
</dbReference>
<dbReference type="Pfam" id="PF14693">
    <property type="entry name" value="Ribosomal_TL5_C"/>
    <property type="match status" value="1"/>
</dbReference>
<gene>
    <name evidence="5" type="primary">rplY</name>
    <name evidence="5" type="synonym">ctc</name>
    <name evidence="9" type="ORF">EOI86_01185</name>
</gene>
<protein>
    <recommendedName>
        <fullName evidence="5">Large ribosomal subunit protein bL25</fullName>
    </recommendedName>
    <alternativeName>
        <fullName evidence="5">General stress protein CTC</fullName>
    </alternativeName>
</protein>
<dbReference type="AlphaFoldDB" id="A0A437QTY1"/>
<feature type="region of interest" description="Disordered" evidence="6">
    <location>
        <begin position="189"/>
        <end position="224"/>
    </location>
</feature>
<dbReference type="GO" id="GO:0008097">
    <property type="term" value="F:5S rRNA binding"/>
    <property type="evidence" value="ECO:0007669"/>
    <property type="project" value="InterPro"/>
</dbReference>
<dbReference type="GO" id="GO:0003735">
    <property type="term" value="F:structural constituent of ribosome"/>
    <property type="evidence" value="ECO:0007669"/>
    <property type="project" value="InterPro"/>
</dbReference>
<feature type="compositionally biased region" description="Acidic residues" evidence="6">
    <location>
        <begin position="193"/>
        <end position="224"/>
    </location>
</feature>
<dbReference type="InterPro" id="IPR029751">
    <property type="entry name" value="Ribosomal_L25_dom"/>
</dbReference>
<feature type="domain" description="Large ribosomal subunit protein bL25 L25" evidence="7">
    <location>
        <begin position="9"/>
        <end position="95"/>
    </location>
</feature>
<comment type="caution">
    <text evidence="9">The sequence shown here is derived from an EMBL/GenBank/DDBJ whole genome shotgun (WGS) entry which is preliminary data.</text>
</comment>
<organism evidence="9 10">
    <name type="scientific">Hwanghaeella grinnelliae</name>
    <dbReference type="NCBI Taxonomy" id="2500179"/>
    <lineage>
        <taxon>Bacteria</taxon>
        <taxon>Pseudomonadati</taxon>
        <taxon>Pseudomonadota</taxon>
        <taxon>Alphaproteobacteria</taxon>
        <taxon>Rhodospirillales</taxon>
        <taxon>Rhodospirillaceae</taxon>
        <taxon>Hwanghaeella</taxon>
    </lineage>
</organism>
<evidence type="ECO:0000256" key="6">
    <source>
        <dbReference type="SAM" id="MobiDB-lite"/>
    </source>
</evidence>
<evidence type="ECO:0000256" key="1">
    <source>
        <dbReference type="ARBA" id="ARBA00022730"/>
    </source>
</evidence>
<evidence type="ECO:0000256" key="2">
    <source>
        <dbReference type="ARBA" id="ARBA00022884"/>
    </source>
</evidence>
<feature type="domain" description="Large ribosomal subunit protein bL25 beta" evidence="8">
    <location>
        <begin position="104"/>
        <end position="188"/>
    </location>
</feature>